<dbReference type="EMBL" id="MH674341">
    <property type="protein sequence ID" value="AXQ87250.1"/>
    <property type="molecule type" value="Genomic_DNA"/>
</dbReference>
<dbReference type="PANTHER" id="PTHR10302">
    <property type="entry name" value="SINGLE-STRANDED DNA-BINDING PROTEIN"/>
    <property type="match status" value="1"/>
</dbReference>
<dbReference type="Pfam" id="PF00436">
    <property type="entry name" value="SSB"/>
    <property type="match status" value="1"/>
</dbReference>
<dbReference type="GO" id="GO:0009295">
    <property type="term" value="C:nucleoid"/>
    <property type="evidence" value="ECO:0007669"/>
    <property type="project" value="TreeGrafter"/>
</dbReference>
<dbReference type="NCBIfam" id="TIGR00621">
    <property type="entry name" value="ssb"/>
    <property type="match status" value="1"/>
</dbReference>
<proteinExistence type="inferred from homology"/>
<keyword evidence="2 3" id="KW-0238">DNA-binding</keyword>
<dbReference type="Gene3D" id="2.40.50.140">
    <property type="entry name" value="Nucleic acid-binding proteins"/>
    <property type="match status" value="1"/>
</dbReference>
<dbReference type="RefSeq" id="WP_236918824.1">
    <property type="nucleotide sequence ID" value="NZ_MH674341.1"/>
</dbReference>
<reference evidence="6" key="1">
    <citation type="submission" date="2018-07" db="EMBL/GenBank/DDBJ databases">
        <title>First detection and characterization of a blaCTX-M-14/erm(B)-carrying IncI1 plasmid from an E. coli clinical isolate in Uruguay.</title>
        <authorList>
            <person name="Di Pilato V."/>
            <person name="Papa R."/>
            <person name="Chiarelli A."/>
            <person name="Garcia Fulgueiras V."/>
            <person name="Pallecchi L."/>
            <person name="Vignoli R."/>
        </authorList>
    </citation>
    <scope>NUCLEOTIDE SEQUENCE</scope>
    <source>
        <strain evidence="6">EC07</strain>
        <plasmid evidence="6">pUR-EC07</plasmid>
    </source>
</reference>
<accession>A0A385EP69</accession>
<dbReference type="GO" id="GO:0006260">
    <property type="term" value="P:DNA replication"/>
    <property type="evidence" value="ECO:0007669"/>
    <property type="project" value="UniProtKB-KW"/>
</dbReference>
<evidence type="ECO:0000313" key="6">
    <source>
        <dbReference type="EMBL" id="AXQ87250.1"/>
    </source>
</evidence>
<dbReference type="GO" id="GO:0003697">
    <property type="term" value="F:single-stranded DNA binding"/>
    <property type="evidence" value="ECO:0007669"/>
    <property type="project" value="UniProtKB-UniRule"/>
</dbReference>
<dbReference type="InterPro" id="IPR011344">
    <property type="entry name" value="ssDNA-bd"/>
</dbReference>
<dbReference type="SUPFAM" id="SSF50249">
    <property type="entry name" value="Nucleic acid-binding proteins"/>
    <property type="match status" value="1"/>
</dbReference>
<name>A0A385EP69_ECOLX</name>
<sequence>MSARGINKVILVGRLGNDPEVRYIPNGGAVANLQVATSESWRDKQTGEMREQTEWHRVVLFGKLAEVAGEYLCKGAQVYIEGQLRTRSWEDNGITRYVTEILVKTTGTVQMLGRAPQQNAQAQPKLSRMGSHRVLTRRKKVARKRKAVDVRPRSQSLSRNRRRGRITGFQTTSRSDRADCDNRPALCGASPEI</sequence>
<evidence type="ECO:0000256" key="2">
    <source>
        <dbReference type="ARBA" id="ARBA00023125"/>
    </source>
</evidence>
<dbReference type="CDD" id="cd04496">
    <property type="entry name" value="SSB_OBF"/>
    <property type="match status" value="1"/>
</dbReference>
<evidence type="ECO:0000256" key="5">
    <source>
        <dbReference type="SAM" id="MobiDB-lite"/>
    </source>
</evidence>
<dbReference type="PROSITE" id="PS50935">
    <property type="entry name" value="SSB"/>
    <property type="match status" value="1"/>
</dbReference>
<feature type="region of interest" description="Disordered" evidence="5">
    <location>
        <begin position="144"/>
        <end position="193"/>
    </location>
</feature>
<comment type="subunit">
    <text evidence="3">Homotetramer.</text>
</comment>
<protein>
    <recommendedName>
        <fullName evidence="3 4">Single-stranded DNA-binding protein</fullName>
        <shortName evidence="3">SSB</shortName>
    </recommendedName>
</protein>
<feature type="DNA-binding region" evidence="3">
    <location>
        <begin position="55"/>
        <end position="61"/>
    </location>
</feature>
<organism evidence="6">
    <name type="scientific">Escherichia coli</name>
    <dbReference type="NCBI Taxonomy" id="562"/>
    <lineage>
        <taxon>Bacteria</taxon>
        <taxon>Pseudomonadati</taxon>
        <taxon>Pseudomonadota</taxon>
        <taxon>Gammaproteobacteria</taxon>
        <taxon>Enterobacterales</taxon>
        <taxon>Enterobacteriaceae</taxon>
        <taxon>Escherichia</taxon>
    </lineage>
</organism>
<keyword evidence="6" id="KW-0614">Plasmid</keyword>
<dbReference type="NCBIfam" id="NF010292">
    <property type="entry name" value="PRK13732.1"/>
    <property type="match status" value="1"/>
</dbReference>
<geneLocation type="plasmid" evidence="6">
    <name>pUR-EC07</name>
</geneLocation>
<dbReference type="InterPro" id="IPR000424">
    <property type="entry name" value="Primosome_PriB/ssb"/>
</dbReference>
<keyword evidence="1" id="KW-0235">DNA replication</keyword>
<dbReference type="HAMAP" id="MF_00984">
    <property type="entry name" value="SSB"/>
    <property type="match status" value="1"/>
</dbReference>
<dbReference type="PANTHER" id="PTHR10302:SF27">
    <property type="entry name" value="SINGLE-STRANDED DNA-BINDING PROTEIN"/>
    <property type="match status" value="1"/>
</dbReference>
<comment type="caution">
    <text evidence="3">Lacks conserved residue(s) required for the propagation of feature annotation.</text>
</comment>
<dbReference type="InterPro" id="IPR012340">
    <property type="entry name" value="NA-bd_OB-fold"/>
</dbReference>
<dbReference type="AlphaFoldDB" id="A0A385EP69"/>
<evidence type="ECO:0000256" key="1">
    <source>
        <dbReference type="ARBA" id="ARBA00022705"/>
    </source>
</evidence>
<evidence type="ECO:0000256" key="4">
    <source>
        <dbReference type="RuleBase" id="RU000524"/>
    </source>
</evidence>
<evidence type="ECO:0000256" key="3">
    <source>
        <dbReference type="HAMAP-Rule" id="MF_00984"/>
    </source>
</evidence>